<keyword evidence="1" id="KW-0963">Cytoplasm</keyword>
<evidence type="ECO:0000256" key="1">
    <source>
        <dbReference type="ARBA" id="ARBA00022490"/>
    </source>
</evidence>
<dbReference type="InterPro" id="IPR013482">
    <property type="entry name" value="Molybde_CF_guanTrfase"/>
</dbReference>
<keyword evidence="6" id="KW-0342">GTP-binding</keyword>
<proteinExistence type="predicted"/>
<evidence type="ECO:0000313" key="10">
    <source>
        <dbReference type="Proteomes" id="UP000624325"/>
    </source>
</evidence>
<dbReference type="SUPFAM" id="SSF53448">
    <property type="entry name" value="Nucleotide-diphospho-sugar transferases"/>
    <property type="match status" value="1"/>
</dbReference>
<dbReference type="InterPro" id="IPR029044">
    <property type="entry name" value="Nucleotide-diphossugar_trans"/>
</dbReference>
<dbReference type="PANTHER" id="PTHR19136:SF81">
    <property type="entry name" value="MOLYBDENUM COFACTOR GUANYLYLTRANSFERASE"/>
    <property type="match status" value="1"/>
</dbReference>
<gene>
    <name evidence="9" type="ORF">Air01nite_23980</name>
</gene>
<evidence type="ECO:0000256" key="5">
    <source>
        <dbReference type="ARBA" id="ARBA00022842"/>
    </source>
</evidence>
<name>A0ABQ4C0J1_9ACTN</name>
<evidence type="ECO:0000259" key="8">
    <source>
        <dbReference type="Pfam" id="PF12804"/>
    </source>
</evidence>
<keyword evidence="7" id="KW-0501">Molybdenum cofactor biosynthesis</keyword>
<keyword evidence="10" id="KW-1185">Reference proteome</keyword>
<keyword evidence="4" id="KW-0547">Nucleotide-binding</keyword>
<keyword evidence="3" id="KW-0479">Metal-binding</keyword>
<keyword evidence="9" id="KW-0548">Nucleotidyltransferase</keyword>
<dbReference type="PANTHER" id="PTHR19136">
    <property type="entry name" value="MOLYBDENUM COFACTOR GUANYLYLTRANSFERASE"/>
    <property type="match status" value="1"/>
</dbReference>
<reference evidence="9 10" key="1">
    <citation type="submission" date="2021-01" db="EMBL/GenBank/DDBJ databases">
        <title>Whole genome shotgun sequence of Asanoa iriomotensis NBRC 100142.</title>
        <authorList>
            <person name="Komaki H."/>
            <person name="Tamura T."/>
        </authorList>
    </citation>
    <scope>NUCLEOTIDE SEQUENCE [LARGE SCALE GENOMIC DNA]</scope>
    <source>
        <strain evidence="9 10">NBRC 100142</strain>
    </source>
</reference>
<feature type="domain" description="MobA-like NTP transferase" evidence="8">
    <location>
        <begin position="6"/>
        <end position="159"/>
    </location>
</feature>
<dbReference type="EMBL" id="BONC01000013">
    <property type="protein sequence ID" value="GIF56303.1"/>
    <property type="molecule type" value="Genomic_DNA"/>
</dbReference>
<accession>A0ABQ4C0J1</accession>
<dbReference type="Gene3D" id="3.90.550.10">
    <property type="entry name" value="Spore Coat Polysaccharide Biosynthesis Protein SpsA, Chain A"/>
    <property type="match status" value="1"/>
</dbReference>
<sequence length="198" mass="20322">MAGFAAVVLAGGSARRMGGSDKPSLVVAGRSLRDRVLDAVAAADPTVVVGGRTDVPPGVRYTREDPPGGGPVAAVAAGLAAVGPEPQVVALVAGDLPMLTTAAVTGLGHALSTADGALFVDADGRRQLLCGVWRPDSLRRRLTALASAGHGASMRALIEPLRVVEVSWAGDGPPPWFDCDTEEDLRMVREWLTAKRAG</sequence>
<dbReference type="InterPro" id="IPR025877">
    <property type="entry name" value="MobA-like_NTP_Trfase"/>
</dbReference>
<evidence type="ECO:0000256" key="3">
    <source>
        <dbReference type="ARBA" id="ARBA00022723"/>
    </source>
</evidence>
<protein>
    <submittedName>
        <fullName evidence="9">Molybdenum cofactor guanylyltransferase</fullName>
    </submittedName>
</protein>
<dbReference type="Pfam" id="PF12804">
    <property type="entry name" value="NTP_transf_3"/>
    <property type="match status" value="1"/>
</dbReference>
<keyword evidence="5" id="KW-0460">Magnesium</keyword>
<evidence type="ECO:0000256" key="2">
    <source>
        <dbReference type="ARBA" id="ARBA00022679"/>
    </source>
</evidence>
<dbReference type="CDD" id="cd02503">
    <property type="entry name" value="MobA"/>
    <property type="match status" value="1"/>
</dbReference>
<evidence type="ECO:0000256" key="4">
    <source>
        <dbReference type="ARBA" id="ARBA00022741"/>
    </source>
</evidence>
<evidence type="ECO:0000313" key="9">
    <source>
        <dbReference type="EMBL" id="GIF56303.1"/>
    </source>
</evidence>
<evidence type="ECO:0000256" key="7">
    <source>
        <dbReference type="ARBA" id="ARBA00023150"/>
    </source>
</evidence>
<dbReference type="RefSeq" id="WP_203702084.1">
    <property type="nucleotide sequence ID" value="NZ_BAAALU010000003.1"/>
</dbReference>
<comment type="caution">
    <text evidence="9">The sequence shown here is derived from an EMBL/GenBank/DDBJ whole genome shotgun (WGS) entry which is preliminary data.</text>
</comment>
<organism evidence="9 10">
    <name type="scientific">Asanoa iriomotensis</name>
    <dbReference type="NCBI Taxonomy" id="234613"/>
    <lineage>
        <taxon>Bacteria</taxon>
        <taxon>Bacillati</taxon>
        <taxon>Actinomycetota</taxon>
        <taxon>Actinomycetes</taxon>
        <taxon>Micromonosporales</taxon>
        <taxon>Micromonosporaceae</taxon>
        <taxon>Asanoa</taxon>
    </lineage>
</organism>
<evidence type="ECO:0000256" key="6">
    <source>
        <dbReference type="ARBA" id="ARBA00023134"/>
    </source>
</evidence>
<dbReference type="Proteomes" id="UP000624325">
    <property type="component" value="Unassembled WGS sequence"/>
</dbReference>
<dbReference type="GO" id="GO:0016779">
    <property type="term" value="F:nucleotidyltransferase activity"/>
    <property type="evidence" value="ECO:0007669"/>
    <property type="project" value="UniProtKB-KW"/>
</dbReference>
<keyword evidence="2" id="KW-0808">Transferase</keyword>